<gene>
    <name evidence="1" type="ORF">GPUH_LOCUS4189</name>
</gene>
<name>A0A183D649_9BILA</name>
<evidence type="ECO:0000313" key="3">
    <source>
        <dbReference type="WBParaSite" id="GPUH_0000419701-mRNA-1"/>
    </source>
</evidence>
<sequence length="113" mass="13207">MFCKLGGTNKEIGFVFRDGVKFTNDAAIARFITRWSNKADELFGRDLLEQLQIDWWVVTIEQHIEYGRSLDRLFKLAEKNLTVGPHLCFNRFTLADIMLWTVIADDEEVSFYP</sequence>
<dbReference type="WBParaSite" id="GPUH_0000419701-mRNA-1">
    <property type="protein sequence ID" value="GPUH_0000419701-mRNA-1"/>
    <property type="gene ID" value="GPUH_0000419701"/>
</dbReference>
<evidence type="ECO:0000313" key="1">
    <source>
        <dbReference type="EMBL" id="VDK43146.1"/>
    </source>
</evidence>
<reference evidence="3" key="1">
    <citation type="submission" date="2016-06" db="UniProtKB">
        <authorList>
            <consortium name="WormBaseParasite"/>
        </authorList>
    </citation>
    <scope>IDENTIFICATION</scope>
</reference>
<protein>
    <submittedName>
        <fullName evidence="3">GST C-terminal domain-containing protein</fullName>
    </submittedName>
</protein>
<reference evidence="1 2" key="2">
    <citation type="submission" date="2018-11" db="EMBL/GenBank/DDBJ databases">
        <authorList>
            <consortium name="Pathogen Informatics"/>
        </authorList>
    </citation>
    <scope>NUCLEOTIDE SEQUENCE [LARGE SCALE GENOMIC DNA]</scope>
</reference>
<dbReference type="EMBL" id="UYRT01007688">
    <property type="protein sequence ID" value="VDK43146.1"/>
    <property type="molecule type" value="Genomic_DNA"/>
</dbReference>
<dbReference type="InterPro" id="IPR036282">
    <property type="entry name" value="Glutathione-S-Trfase_C_sf"/>
</dbReference>
<keyword evidence="2" id="KW-1185">Reference proteome</keyword>
<dbReference type="Proteomes" id="UP000271098">
    <property type="component" value="Unassembled WGS sequence"/>
</dbReference>
<accession>A0A183D649</accession>
<dbReference type="SUPFAM" id="SSF47616">
    <property type="entry name" value="GST C-terminal domain-like"/>
    <property type="match status" value="1"/>
</dbReference>
<dbReference type="Gene3D" id="1.20.1050.130">
    <property type="match status" value="1"/>
</dbReference>
<dbReference type="AlphaFoldDB" id="A0A183D649"/>
<organism evidence="3">
    <name type="scientific">Gongylonema pulchrum</name>
    <dbReference type="NCBI Taxonomy" id="637853"/>
    <lineage>
        <taxon>Eukaryota</taxon>
        <taxon>Metazoa</taxon>
        <taxon>Ecdysozoa</taxon>
        <taxon>Nematoda</taxon>
        <taxon>Chromadorea</taxon>
        <taxon>Rhabditida</taxon>
        <taxon>Spirurina</taxon>
        <taxon>Spiruromorpha</taxon>
        <taxon>Spiruroidea</taxon>
        <taxon>Gongylonematidae</taxon>
        <taxon>Gongylonema</taxon>
    </lineage>
</organism>
<proteinExistence type="predicted"/>
<evidence type="ECO:0000313" key="2">
    <source>
        <dbReference type="Proteomes" id="UP000271098"/>
    </source>
</evidence>